<proteinExistence type="predicted"/>
<sequence>MRIDIEFPDGTSALTDAPSHLPREGETLLWTHVDATSEQSTIYRVATVSWALSTDSPASVCLRLAHP</sequence>
<dbReference type="EMBL" id="JAMQAW010000118">
    <property type="protein sequence ID" value="MCM2394346.1"/>
    <property type="molecule type" value="Genomic_DNA"/>
</dbReference>
<evidence type="ECO:0000313" key="2">
    <source>
        <dbReference type="Proteomes" id="UP001431429"/>
    </source>
</evidence>
<gene>
    <name evidence="1" type="ORF">NBG84_39805</name>
</gene>
<reference evidence="1" key="1">
    <citation type="submission" date="2022-06" db="EMBL/GenBank/DDBJ databases">
        <title>Genome public.</title>
        <authorList>
            <person name="Sun Q."/>
        </authorList>
    </citation>
    <scope>NUCLEOTIDE SEQUENCE</scope>
    <source>
        <strain evidence="1">CWNU-1</strain>
    </source>
</reference>
<accession>A0ABT0V4P0</accession>
<organism evidence="1 2">
    <name type="scientific">Streptomyces albipurpureus</name>
    <dbReference type="NCBI Taxonomy" id="2897419"/>
    <lineage>
        <taxon>Bacteria</taxon>
        <taxon>Bacillati</taxon>
        <taxon>Actinomycetota</taxon>
        <taxon>Actinomycetes</taxon>
        <taxon>Kitasatosporales</taxon>
        <taxon>Streptomycetaceae</taxon>
        <taxon>Streptomyces</taxon>
    </lineage>
</organism>
<dbReference type="RefSeq" id="WP_250924625.1">
    <property type="nucleotide sequence ID" value="NZ_JAMQAW010000118.1"/>
</dbReference>
<keyword evidence="2" id="KW-1185">Reference proteome</keyword>
<evidence type="ECO:0000313" key="1">
    <source>
        <dbReference type="EMBL" id="MCM2394346.1"/>
    </source>
</evidence>
<name>A0ABT0V4P0_9ACTN</name>
<dbReference type="Proteomes" id="UP001431429">
    <property type="component" value="Unassembled WGS sequence"/>
</dbReference>
<protein>
    <submittedName>
        <fullName evidence="1">Uncharacterized protein</fullName>
    </submittedName>
</protein>
<comment type="caution">
    <text evidence="1">The sequence shown here is derived from an EMBL/GenBank/DDBJ whole genome shotgun (WGS) entry which is preliminary data.</text>
</comment>